<gene>
    <name evidence="2" type="ORF">B1812_12020</name>
</gene>
<reference evidence="2 3" key="1">
    <citation type="submission" date="2017-02" db="EMBL/GenBank/DDBJ databases">
        <authorList>
            <person name="Peterson S.W."/>
        </authorList>
    </citation>
    <scope>NUCLEOTIDE SEQUENCE [LARGE SCALE GENOMIC DNA]</scope>
    <source>
        <strain evidence="2 3">S285</strain>
    </source>
</reference>
<organism evidence="2 3">
    <name type="scientific">Methylocystis bryophila</name>
    <dbReference type="NCBI Taxonomy" id="655015"/>
    <lineage>
        <taxon>Bacteria</taxon>
        <taxon>Pseudomonadati</taxon>
        <taxon>Pseudomonadota</taxon>
        <taxon>Alphaproteobacteria</taxon>
        <taxon>Hyphomicrobiales</taxon>
        <taxon>Methylocystaceae</taxon>
        <taxon>Methylocystis</taxon>
    </lineage>
</organism>
<accession>A0A1W6N167</accession>
<feature type="domain" description="Beta-lactamase-related" evidence="1">
    <location>
        <begin position="38"/>
        <end position="347"/>
    </location>
</feature>
<dbReference type="PANTHER" id="PTHR46825:SF12">
    <property type="entry name" value="PENICILLIN-BINDING PROTEIN 4"/>
    <property type="match status" value="1"/>
</dbReference>
<evidence type="ECO:0000313" key="2">
    <source>
        <dbReference type="EMBL" id="ARN83602.1"/>
    </source>
</evidence>
<dbReference type="InterPro" id="IPR012338">
    <property type="entry name" value="Beta-lactam/transpept-like"/>
</dbReference>
<dbReference type="AlphaFoldDB" id="A0A1W6N167"/>
<protein>
    <recommendedName>
        <fullName evidence="1">Beta-lactamase-related domain-containing protein</fullName>
    </recommendedName>
</protein>
<evidence type="ECO:0000313" key="3">
    <source>
        <dbReference type="Proteomes" id="UP000193978"/>
    </source>
</evidence>
<name>A0A1W6N167_9HYPH</name>
<evidence type="ECO:0000259" key="1">
    <source>
        <dbReference type="Pfam" id="PF00144"/>
    </source>
</evidence>
<keyword evidence="3" id="KW-1185">Reference proteome</keyword>
<dbReference type="SUPFAM" id="SSF56601">
    <property type="entry name" value="beta-lactamase/transpeptidase-like"/>
    <property type="match status" value="1"/>
</dbReference>
<dbReference type="Pfam" id="PF00144">
    <property type="entry name" value="Beta-lactamase"/>
    <property type="match status" value="1"/>
</dbReference>
<proteinExistence type="predicted"/>
<sequence length="371" mass="39338">MFGSSSAFARETANWAPLERGLEIDRPGAKAAERMDLKAAMKALKVPSLSVALIADGRIAYAHAWGQAKPETLYQAASLSKIVAAVAALKIAELGALDLDRSVNDDQYIWRAPENDLTAGHPVTLRNLLSMTGGVNVPSYSGYEPGAAIPTLPQILNGDPPSNSPAVDVVERPDSVFSYSDGGFEIVQALVETKTRTPFAQAASDLVFRQIGLKDSVFDQPPGEGMKGRVAFGYDSAGKKLPGGWRTMPELAADGLWSTPSDMARLAIEISRAARGERSPLLGPRAAGEMLTAQNRGPYGLGVRISGTGEVFAFEKRGQNPGYQSYLLIFPQTGQGIVAMSNSDNGSTLISALIRRAAEAYGWPAVGELGD</sequence>
<dbReference type="InterPro" id="IPR050491">
    <property type="entry name" value="AmpC-like"/>
</dbReference>
<dbReference type="Gene3D" id="3.40.710.10">
    <property type="entry name" value="DD-peptidase/beta-lactamase superfamily"/>
    <property type="match status" value="1"/>
</dbReference>
<dbReference type="PANTHER" id="PTHR46825">
    <property type="entry name" value="D-ALANYL-D-ALANINE-CARBOXYPEPTIDASE/ENDOPEPTIDASE AMPH"/>
    <property type="match status" value="1"/>
</dbReference>
<dbReference type="InterPro" id="IPR001466">
    <property type="entry name" value="Beta-lactam-related"/>
</dbReference>
<dbReference type="EMBL" id="CP019948">
    <property type="protein sequence ID" value="ARN83602.1"/>
    <property type="molecule type" value="Genomic_DNA"/>
</dbReference>
<dbReference type="Proteomes" id="UP000193978">
    <property type="component" value="Chromosome"/>
</dbReference>
<dbReference type="KEGG" id="mbry:B1812_12020"/>
<dbReference type="STRING" id="655015.B1812_12020"/>